<dbReference type="OrthoDB" id="9914994at2"/>
<dbReference type="PROSITE" id="PS51257">
    <property type="entry name" value="PROKAR_LIPOPROTEIN"/>
    <property type="match status" value="1"/>
</dbReference>
<dbReference type="Proteomes" id="UP000277498">
    <property type="component" value="Unassembled WGS sequence"/>
</dbReference>
<gene>
    <name evidence="2" type="ORF">XINFAN_01276</name>
</gene>
<feature type="signal peptide" evidence="1">
    <location>
        <begin position="1"/>
        <end position="17"/>
    </location>
</feature>
<protein>
    <recommendedName>
        <fullName evidence="4">Lipoprotein</fullName>
    </recommendedName>
</protein>
<accession>A0A3P5X073</accession>
<evidence type="ECO:0000256" key="1">
    <source>
        <dbReference type="SAM" id="SignalP"/>
    </source>
</evidence>
<organism evidence="2 3">
    <name type="scientific">Pseudogemmobacter humi</name>
    <dbReference type="NCBI Taxonomy" id="2483812"/>
    <lineage>
        <taxon>Bacteria</taxon>
        <taxon>Pseudomonadati</taxon>
        <taxon>Pseudomonadota</taxon>
        <taxon>Alphaproteobacteria</taxon>
        <taxon>Rhodobacterales</taxon>
        <taxon>Paracoccaceae</taxon>
        <taxon>Pseudogemmobacter</taxon>
    </lineage>
</organism>
<dbReference type="AlphaFoldDB" id="A0A3P5X073"/>
<feature type="chain" id="PRO_5018215005" description="Lipoprotein" evidence="1">
    <location>
        <begin position="18"/>
        <end position="108"/>
    </location>
</feature>
<evidence type="ECO:0000313" key="2">
    <source>
        <dbReference type="EMBL" id="VDC24710.1"/>
    </source>
</evidence>
<evidence type="ECO:0000313" key="3">
    <source>
        <dbReference type="Proteomes" id="UP000277498"/>
    </source>
</evidence>
<sequence>MRFMKLVAILGTAILLAGCYETGDTSTGTDWGDGGGSVSVRPRYYTCPSNCANVQTRTSCQASESYYQVYVQNAQAGASASVLDQLYQNHSSAASLARSMVQQIGCNP</sequence>
<dbReference type="EMBL" id="UXAW01000051">
    <property type="protein sequence ID" value="VDC24710.1"/>
    <property type="molecule type" value="Genomic_DNA"/>
</dbReference>
<proteinExistence type="predicted"/>
<reference evidence="2 3" key="1">
    <citation type="submission" date="2018-11" db="EMBL/GenBank/DDBJ databases">
        <authorList>
            <person name="Criscuolo A."/>
        </authorList>
    </citation>
    <scope>NUCLEOTIDE SEQUENCE [LARGE SCALE GENOMIC DNA]</scope>
    <source>
        <strain evidence="2">ACIP111625</strain>
    </source>
</reference>
<name>A0A3P5X073_9RHOB</name>
<keyword evidence="3" id="KW-1185">Reference proteome</keyword>
<evidence type="ECO:0008006" key="4">
    <source>
        <dbReference type="Google" id="ProtNLM"/>
    </source>
</evidence>
<keyword evidence="1" id="KW-0732">Signal</keyword>
<dbReference type="RefSeq" id="WP_124085696.1">
    <property type="nucleotide sequence ID" value="NZ_UXAW01000051.1"/>
</dbReference>